<sequence length="1019" mass="113399">MSFSQQYARLVGSFLQESLSDMIRIETMEDDHTIVTKDGAMMSMIALEGALCTPDDAEVAKMIERLRIALSPYLSSPGHMIEFSFIRDANSAREKLSTLINKTERASSSLGLDISDVLDERRRVFSSSMVAETLLITVYTSPDVLSKEEMKEEHGNVGKRIAEVPVMVRAGNPANAMDMVHNRHVAMVDAISRNFTLVGQLNHVLDVSAILQEVRASLYPTTAPFKTEWTPRLPEWARKEKTMKKFVNMPETSAEFAARDFSHLFEPKFDRQLATEDAMIENSRTVRIGDRLFSSFDMTVPPETLPNFNDLVLDVTSKSKEIPWRCTIKIEAGGMHSQSLKATFLSIFTFASPTHNRRVKDAIDLLREIDGQIDTVVKFRMSFATWSPISDADQLRRNAQTLTGAVQRWGNSRADGISGDQLATVLSTVPGATMASTAPVAAAPLEHALAMAPIARQASPWEYGSVLYRTDDGKPWPYQPGSSKQNTWVTLMVGTPGSGKSVMMNSINFASAISPSSAGGREPLLPRMAIIDIGTSSSGVISLLQEALPADRRHEVVFRKLKMSRDNSINVFDTQLGMREPTPNERQFLVNFLSLICGNGTEAPSNAMRGLINACVERVYYDFADSQTPRRYMRNEETSIDRVLDELEFDADFETAWWEVVDFLMIHGKEHEASVAQRHAVPTLADLVTASQADQVASLYESATDGDTGQPIMNSFQRMISEVVRDYPILSTHTRFSVGSARIVSLDLMDVTVGGASAAAKKQTALMYMLARQVLTRDFFIDEADFRTAETKGSLPPEFLEHHVKRARVNLQLPKLICMDEFHRTGKIDMIIEQVIQDAREGRKFNIDIKIASQLIEDFPPSMIEVATTLIVCNAGSENSIDYMDGQFRLTEGEKQVMRYQLTGPSSRGAPIWAMFKLKDGAVRQKLNLTLGPAEIWAFSTTAEDVALRGRLYESIGPRLTRQVLARRFPGGSAKSEIENRISRMEEAGSDLSTEQRGDVVGDLVEELKRAAYLINDDV</sequence>
<accession>A0A0F9XR11</accession>
<evidence type="ECO:0000313" key="1">
    <source>
        <dbReference type="EMBL" id="KKO01867.1"/>
    </source>
</evidence>
<dbReference type="Gene3D" id="3.40.50.300">
    <property type="entry name" value="P-loop containing nucleotide triphosphate hydrolases"/>
    <property type="match status" value="1"/>
</dbReference>
<reference evidence="1" key="1">
    <citation type="journal article" date="2015" name="Nature">
        <title>Complex archaea that bridge the gap between prokaryotes and eukaryotes.</title>
        <authorList>
            <person name="Spang A."/>
            <person name="Saw J.H."/>
            <person name="Jorgensen S.L."/>
            <person name="Zaremba-Niedzwiedzka K."/>
            <person name="Martijn J."/>
            <person name="Lind A.E."/>
            <person name="van Eijk R."/>
            <person name="Schleper C."/>
            <person name="Guy L."/>
            <person name="Ettema T.J."/>
        </authorList>
    </citation>
    <scope>NUCLEOTIDE SEQUENCE</scope>
</reference>
<dbReference type="SUPFAM" id="SSF52540">
    <property type="entry name" value="P-loop containing nucleoside triphosphate hydrolases"/>
    <property type="match status" value="1"/>
</dbReference>
<dbReference type="EMBL" id="LAZR01000033">
    <property type="protein sequence ID" value="KKO01867.1"/>
    <property type="molecule type" value="Genomic_DNA"/>
</dbReference>
<dbReference type="InterPro" id="IPR027417">
    <property type="entry name" value="P-loop_NTPase"/>
</dbReference>
<protein>
    <recommendedName>
        <fullName evidence="2">Intracellular multiplication protein IcmB</fullName>
    </recommendedName>
</protein>
<comment type="caution">
    <text evidence="1">The sequence shown here is derived from an EMBL/GenBank/DDBJ whole genome shotgun (WGS) entry which is preliminary data.</text>
</comment>
<organism evidence="1">
    <name type="scientific">marine sediment metagenome</name>
    <dbReference type="NCBI Taxonomy" id="412755"/>
    <lineage>
        <taxon>unclassified sequences</taxon>
        <taxon>metagenomes</taxon>
        <taxon>ecological metagenomes</taxon>
    </lineage>
</organism>
<evidence type="ECO:0008006" key="2">
    <source>
        <dbReference type="Google" id="ProtNLM"/>
    </source>
</evidence>
<name>A0A0F9XR11_9ZZZZ</name>
<gene>
    <name evidence="1" type="ORF">LCGC14_0112220</name>
</gene>
<proteinExistence type="predicted"/>
<dbReference type="AlphaFoldDB" id="A0A0F9XR11"/>